<organism evidence="4 5">
    <name type="scientific">Amorphus orientalis</name>
    <dbReference type="NCBI Taxonomy" id="649198"/>
    <lineage>
        <taxon>Bacteria</taxon>
        <taxon>Pseudomonadati</taxon>
        <taxon>Pseudomonadota</taxon>
        <taxon>Alphaproteobacteria</taxon>
        <taxon>Hyphomicrobiales</taxon>
        <taxon>Amorphaceae</taxon>
        <taxon>Amorphus</taxon>
    </lineage>
</organism>
<dbReference type="EMBL" id="JAUSUL010000002">
    <property type="protein sequence ID" value="MDQ0316352.1"/>
    <property type="molecule type" value="Genomic_DNA"/>
</dbReference>
<dbReference type="InterPro" id="IPR010656">
    <property type="entry name" value="DctM"/>
</dbReference>
<feature type="transmembrane region" description="Helical" evidence="2">
    <location>
        <begin position="12"/>
        <end position="32"/>
    </location>
</feature>
<feature type="transmembrane region" description="Helical" evidence="2">
    <location>
        <begin position="75"/>
        <end position="98"/>
    </location>
</feature>
<feature type="transmembrane region" description="Helical" evidence="2">
    <location>
        <begin position="300"/>
        <end position="324"/>
    </location>
</feature>
<keyword evidence="1" id="KW-0997">Cell inner membrane</keyword>
<dbReference type="GO" id="GO:0022857">
    <property type="term" value="F:transmembrane transporter activity"/>
    <property type="evidence" value="ECO:0007669"/>
    <property type="project" value="UniProtKB-UniRule"/>
</dbReference>
<feature type="transmembrane region" description="Helical" evidence="2">
    <location>
        <begin position="492"/>
        <end position="521"/>
    </location>
</feature>
<feature type="transmembrane region" description="Helical" evidence="2">
    <location>
        <begin position="371"/>
        <end position="393"/>
    </location>
</feature>
<sequence length="643" mass="66592">MSQTIYRRTVEAVRALLSVALPLLAFAFILGLQRRIGLAIYDEQFLAAILAIALALAFLAHPFRRAKGEGAALPAWHDLVLAALGFAAPAYVAVRYSWLVDEAAFDPSVALIPGALVIVLLLEALRRTAGPVLTGITAVFVAYGLWGNLVPTPLQGRAIAPERLVSQVALDPNGILGTPLMISATVVVAFVFFGLILTHAGGSTYFTNLSVALMGRFRGGSSKIAIVASGLMGSISGSAVSNVVSTGVVTIPLMTRGGYRSRTAGAIEAVASTGGQLMPPIMGAAAFLMAEFLQVPYGEVVLAALLPAVLYYAALFIQADLFAARHGIRALPAAEIPAAGPTFRSGWFFPIPFAVLLGGLFLLHIQVEEAALWSTAALVLLAFGIGFAGRRMAPSALLKGLRETGLVSLSVVLISAAAGIIIGVLNQSGLSFNLTLLLTQLGQTSVILLLLIAALVSIVLGMGMPTVGVYVLLATLVAPALVELGIEPIAAHLFVLYFGMMSMITPPVAIAAFAAAGLAGSNPMQTALEATRLAWPAFIVPFLFVAAPSLLLIGSVWQVALAIVTALAGVWLVSAGMMGHFVDRLSAFERVGFLAAGVCLLIPATAFDGAAVLEIAGAALAAGLTAWKLRRGPRHAPISDGNA</sequence>
<dbReference type="Proteomes" id="UP001229244">
    <property type="component" value="Unassembled WGS sequence"/>
</dbReference>
<reference evidence="4" key="1">
    <citation type="submission" date="2023-07" db="EMBL/GenBank/DDBJ databases">
        <title>Genomic Encyclopedia of Type Strains, Phase IV (KMG-IV): sequencing the most valuable type-strain genomes for metagenomic binning, comparative biology and taxonomic classification.</title>
        <authorList>
            <person name="Goeker M."/>
        </authorList>
    </citation>
    <scope>NUCLEOTIDE SEQUENCE</scope>
    <source>
        <strain evidence="4">DSM 21202</strain>
    </source>
</reference>
<comment type="function">
    <text evidence="1">Part of the tripartite ATP-independent periplasmic (TRAP) transport system.</text>
</comment>
<keyword evidence="2" id="KW-1133">Transmembrane helix</keyword>
<dbReference type="RefSeq" id="WP_306886176.1">
    <property type="nucleotide sequence ID" value="NZ_JAUSUL010000002.1"/>
</dbReference>
<feature type="transmembrane region" description="Helical" evidence="2">
    <location>
        <begin position="437"/>
        <end position="460"/>
    </location>
</feature>
<proteinExistence type="predicted"/>
<feature type="transmembrane region" description="Helical" evidence="2">
    <location>
        <begin position="405"/>
        <end position="425"/>
    </location>
</feature>
<dbReference type="Pfam" id="PF06808">
    <property type="entry name" value="DctM"/>
    <property type="match status" value="1"/>
</dbReference>
<evidence type="ECO:0000256" key="1">
    <source>
        <dbReference type="RuleBase" id="RU369079"/>
    </source>
</evidence>
<accession>A0AAE3VQA0</accession>
<evidence type="ECO:0000313" key="5">
    <source>
        <dbReference type="Proteomes" id="UP001229244"/>
    </source>
</evidence>
<dbReference type="PANTHER" id="PTHR43849:SF2">
    <property type="entry name" value="BLL3936 PROTEIN"/>
    <property type="match status" value="1"/>
</dbReference>
<gene>
    <name evidence="4" type="ORF">J2S73_002809</name>
</gene>
<feature type="transmembrane region" description="Helical" evidence="2">
    <location>
        <begin position="104"/>
        <end position="122"/>
    </location>
</feature>
<comment type="caution">
    <text evidence="4">The sequence shown here is derived from an EMBL/GenBank/DDBJ whole genome shotgun (WGS) entry which is preliminary data.</text>
</comment>
<dbReference type="PANTHER" id="PTHR43849">
    <property type="entry name" value="BLL3936 PROTEIN"/>
    <property type="match status" value="1"/>
</dbReference>
<feature type="transmembrane region" description="Helical" evidence="2">
    <location>
        <begin position="557"/>
        <end position="575"/>
    </location>
</feature>
<feature type="transmembrane region" description="Helical" evidence="2">
    <location>
        <begin position="180"/>
        <end position="203"/>
    </location>
</feature>
<evidence type="ECO:0000256" key="2">
    <source>
        <dbReference type="SAM" id="Phobius"/>
    </source>
</evidence>
<comment type="subcellular location">
    <subcellularLocation>
        <location evidence="1">Cell inner membrane</location>
        <topology evidence="1">Multi-pass membrane protein</topology>
    </subcellularLocation>
</comment>
<feature type="transmembrane region" description="Helical" evidence="2">
    <location>
        <begin position="533"/>
        <end position="551"/>
    </location>
</feature>
<feature type="transmembrane region" description="Helical" evidence="2">
    <location>
        <begin position="44"/>
        <end position="63"/>
    </location>
</feature>
<name>A0AAE3VQA0_9HYPH</name>
<dbReference type="GO" id="GO:0005886">
    <property type="term" value="C:plasma membrane"/>
    <property type="evidence" value="ECO:0007669"/>
    <property type="project" value="UniProtKB-SubCell"/>
</dbReference>
<evidence type="ECO:0000313" key="4">
    <source>
        <dbReference type="EMBL" id="MDQ0316352.1"/>
    </source>
</evidence>
<keyword evidence="5" id="KW-1185">Reference proteome</keyword>
<feature type="transmembrane region" description="Helical" evidence="2">
    <location>
        <begin position="345"/>
        <end position="365"/>
    </location>
</feature>
<feature type="transmembrane region" description="Helical" evidence="2">
    <location>
        <begin position="467"/>
        <end position="486"/>
    </location>
</feature>
<keyword evidence="2" id="KW-0812">Transmembrane</keyword>
<dbReference type="AlphaFoldDB" id="A0AAE3VQA0"/>
<keyword evidence="1" id="KW-0813">Transport</keyword>
<protein>
    <submittedName>
        <fullName evidence="4">TRAP transporter 4TM/12TM fusion protein</fullName>
    </submittedName>
</protein>
<keyword evidence="2" id="KW-0472">Membrane</keyword>
<feature type="transmembrane region" description="Helical" evidence="2">
    <location>
        <begin position="587"/>
        <end position="604"/>
    </location>
</feature>
<feature type="transmembrane region" description="Helical" evidence="2">
    <location>
        <begin position="129"/>
        <end position="146"/>
    </location>
</feature>
<feature type="transmembrane region" description="Helical" evidence="2">
    <location>
        <begin position="224"/>
        <end position="244"/>
    </location>
</feature>
<dbReference type="InterPro" id="IPR011853">
    <property type="entry name" value="TRAP_DctM-Dct_fused"/>
</dbReference>
<dbReference type="NCBIfam" id="TIGR02123">
    <property type="entry name" value="TRAP_fused"/>
    <property type="match status" value="1"/>
</dbReference>
<feature type="domain" description="TRAP C4-dicarboxylate transport system permease DctM subunit" evidence="3">
    <location>
        <begin position="116"/>
        <end position="557"/>
    </location>
</feature>
<keyword evidence="1" id="KW-1003">Cell membrane</keyword>
<evidence type="ECO:0000259" key="3">
    <source>
        <dbReference type="Pfam" id="PF06808"/>
    </source>
</evidence>